<keyword evidence="4 7" id="KW-0456">Lyase</keyword>
<evidence type="ECO:0000256" key="1">
    <source>
        <dbReference type="ARBA" id="ARBA00001933"/>
    </source>
</evidence>
<dbReference type="SUPFAM" id="SSF53383">
    <property type="entry name" value="PLP-dependent transferases"/>
    <property type="match status" value="1"/>
</dbReference>
<keyword evidence="3" id="KW-0663">Pyridoxal phosphate</keyword>
<dbReference type="InterPro" id="IPR051798">
    <property type="entry name" value="Class-II_PLP-Dep_Aminotrans"/>
</dbReference>
<evidence type="ECO:0000256" key="4">
    <source>
        <dbReference type="ARBA" id="ARBA00023239"/>
    </source>
</evidence>
<dbReference type="InterPro" id="IPR015424">
    <property type="entry name" value="PyrdxlP-dep_Trfase"/>
</dbReference>
<dbReference type="PANTHER" id="PTHR43525">
    <property type="entry name" value="PROTEIN MALY"/>
    <property type="match status" value="1"/>
</dbReference>
<comment type="cofactor">
    <cofactor evidence="1">
        <name>pyridoxal 5'-phosphate</name>
        <dbReference type="ChEBI" id="CHEBI:597326"/>
    </cofactor>
</comment>
<dbReference type="EC" id="4.4.1.13" evidence="2"/>
<proteinExistence type="inferred from homology"/>
<name>A0ABT9WZ89_9BACI</name>
<dbReference type="PANTHER" id="PTHR43525:SF1">
    <property type="entry name" value="PROTEIN MALY"/>
    <property type="match status" value="1"/>
</dbReference>
<evidence type="ECO:0000256" key="2">
    <source>
        <dbReference type="ARBA" id="ARBA00012224"/>
    </source>
</evidence>
<dbReference type="CDD" id="cd00609">
    <property type="entry name" value="AAT_like"/>
    <property type="match status" value="1"/>
</dbReference>
<dbReference type="InterPro" id="IPR027619">
    <property type="entry name" value="C-S_lyase_PatB-like"/>
</dbReference>
<accession>A0ABT9WZ89</accession>
<dbReference type="EMBL" id="JAUSTT010000045">
    <property type="protein sequence ID" value="MDQ0178443.1"/>
    <property type="molecule type" value="Genomic_DNA"/>
</dbReference>
<keyword evidence="8" id="KW-1185">Reference proteome</keyword>
<evidence type="ECO:0000259" key="6">
    <source>
        <dbReference type="Pfam" id="PF00155"/>
    </source>
</evidence>
<dbReference type="NCBIfam" id="TIGR04350">
    <property type="entry name" value="C_S_lyase_PatB"/>
    <property type="match status" value="1"/>
</dbReference>
<evidence type="ECO:0000256" key="3">
    <source>
        <dbReference type="ARBA" id="ARBA00022898"/>
    </source>
</evidence>
<evidence type="ECO:0000256" key="5">
    <source>
        <dbReference type="ARBA" id="ARBA00037974"/>
    </source>
</evidence>
<evidence type="ECO:0000313" key="8">
    <source>
        <dbReference type="Proteomes" id="UP001223586"/>
    </source>
</evidence>
<protein>
    <recommendedName>
        <fullName evidence="2">cysteine-S-conjugate beta-lyase</fullName>
        <ecNumber evidence="2">4.4.1.13</ecNumber>
    </recommendedName>
</protein>
<evidence type="ECO:0000313" key="7">
    <source>
        <dbReference type="EMBL" id="MDQ0178443.1"/>
    </source>
</evidence>
<reference evidence="7 8" key="1">
    <citation type="submission" date="2023-07" db="EMBL/GenBank/DDBJ databases">
        <title>Genomic Encyclopedia of Type Strains, Phase IV (KMG-IV): sequencing the most valuable type-strain genomes for metagenomic binning, comparative biology and taxonomic classification.</title>
        <authorList>
            <person name="Goeker M."/>
        </authorList>
    </citation>
    <scope>NUCLEOTIDE SEQUENCE [LARGE SCALE GENOMIC DNA]</scope>
    <source>
        <strain evidence="7 8">DSM 23837</strain>
    </source>
</reference>
<dbReference type="InterPro" id="IPR004839">
    <property type="entry name" value="Aminotransferase_I/II_large"/>
</dbReference>
<sequence length="389" mass="44357">MKQFDEAIERTGTMSVKWDNMKKVFGADDLLPMWVADMDFRPPKAVIDALKARVEHGVFGYTIIPESTDEAIQYWLKKRHHWEIKQSWLLYSTGVVPSIGTIIQALTKPEDRILIQSPVYQPFFRMIETNGRQVVNSPLLLKNGRYEIDFADFEEKCQNNIKAFILCSPHNPGGRVWRKEELQQLAELCKKYEVLIIADEIHADLIAPPYQHTPITAIDKAYEEFIITCIAPTKTFNLAGLQAASMIVPNPSLRKKLSNIQAQQGFFTLNTFGIIGMEAAYRYGGEWLNELLSYIRQNVEIVRDFIQKELPALQIMEPEGSYLIWIDCRKTGLSDDDISKRLLQTGKLALEPGRKYGPGGEGFIRMNVACTEQTLRDGLARLAKAFKHS</sequence>
<organism evidence="7 8">
    <name type="scientific">Bacillus chungangensis</name>
    <dbReference type="NCBI Taxonomy" id="587633"/>
    <lineage>
        <taxon>Bacteria</taxon>
        <taxon>Bacillati</taxon>
        <taxon>Bacillota</taxon>
        <taxon>Bacilli</taxon>
        <taxon>Bacillales</taxon>
        <taxon>Bacillaceae</taxon>
        <taxon>Bacillus</taxon>
    </lineage>
</organism>
<dbReference type="InterPro" id="IPR015422">
    <property type="entry name" value="PyrdxlP-dep_Trfase_small"/>
</dbReference>
<dbReference type="RefSeq" id="WP_307233269.1">
    <property type="nucleotide sequence ID" value="NZ_JAUSTT010000045.1"/>
</dbReference>
<dbReference type="InterPro" id="IPR015421">
    <property type="entry name" value="PyrdxlP-dep_Trfase_major"/>
</dbReference>
<dbReference type="Pfam" id="PF00155">
    <property type="entry name" value="Aminotran_1_2"/>
    <property type="match status" value="1"/>
</dbReference>
<comment type="similarity">
    <text evidence="5">Belongs to the class-II pyridoxal-phosphate-dependent aminotransferase family. MalY/PatB cystathionine beta-lyase subfamily.</text>
</comment>
<feature type="domain" description="Aminotransferase class I/classII large" evidence="6">
    <location>
        <begin position="41"/>
        <end position="382"/>
    </location>
</feature>
<gene>
    <name evidence="7" type="ORF">J2S08_004348</name>
</gene>
<comment type="caution">
    <text evidence="7">The sequence shown here is derived from an EMBL/GenBank/DDBJ whole genome shotgun (WGS) entry which is preliminary data.</text>
</comment>
<dbReference type="Gene3D" id="3.40.640.10">
    <property type="entry name" value="Type I PLP-dependent aspartate aminotransferase-like (Major domain)"/>
    <property type="match status" value="1"/>
</dbReference>
<dbReference type="GO" id="GO:0047804">
    <property type="term" value="F:cysteine-S-conjugate beta-lyase activity"/>
    <property type="evidence" value="ECO:0007669"/>
    <property type="project" value="UniProtKB-EC"/>
</dbReference>
<dbReference type="Proteomes" id="UP001223586">
    <property type="component" value="Unassembled WGS sequence"/>
</dbReference>
<dbReference type="Gene3D" id="3.90.1150.10">
    <property type="entry name" value="Aspartate Aminotransferase, domain 1"/>
    <property type="match status" value="1"/>
</dbReference>